<evidence type="ECO:0000313" key="1">
    <source>
        <dbReference type="EMBL" id="CAD7206650.1"/>
    </source>
</evidence>
<dbReference type="AlphaFoldDB" id="A0A7R8VXC4"/>
<gene>
    <name evidence="1" type="ORF">TDIB3V08_LOCUS12799</name>
</gene>
<sequence>MKTMELCTYTWDRAMESLPHQPRL</sequence>
<reference evidence="1" key="1">
    <citation type="submission" date="2020-11" db="EMBL/GenBank/DDBJ databases">
        <authorList>
            <person name="Tran Van P."/>
        </authorList>
    </citation>
    <scope>NUCLEOTIDE SEQUENCE</scope>
</reference>
<protein>
    <submittedName>
        <fullName evidence="1">Uncharacterized protein</fullName>
    </submittedName>
</protein>
<name>A0A7R8VXC4_TIMDO</name>
<accession>A0A7R8VXC4</accession>
<dbReference type="EMBL" id="OA584762">
    <property type="protein sequence ID" value="CAD7206650.1"/>
    <property type="molecule type" value="Genomic_DNA"/>
</dbReference>
<organism evidence="1">
    <name type="scientific">Timema douglasi</name>
    <name type="common">Walking stick</name>
    <dbReference type="NCBI Taxonomy" id="61478"/>
    <lineage>
        <taxon>Eukaryota</taxon>
        <taxon>Metazoa</taxon>
        <taxon>Ecdysozoa</taxon>
        <taxon>Arthropoda</taxon>
        <taxon>Hexapoda</taxon>
        <taxon>Insecta</taxon>
        <taxon>Pterygota</taxon>
        <taxon>Neoptera</taxon>
        <taxon>Polyneoptera</taxon>
        <taxon>Phasmatodea</taxon>
        <taxon>Timematodea</taxon>
        <taxon>Timematoidea</taxon>
        <taxon>Timematidae</taxon>
        <taxon>Timema</taxon>
    </lineage>
</organism>
<proteinExistence type="predicted"/>